<protein>
    <submittedName>
        <fullName evidence="3">DUF1778 domain-containing protein</fullName>
    </submittedName>
</protein>
<gene>
    <name evidence="3" type="ORF">DM484_02485</name>
</gene>
<reference evidence="3 4" key="1">
    <citation type="journal article" date="2018" name="Aquat. Microb. Ecol.">
        <title>Gammaproteobacterial methanotrophs dominate.</title>
        <authorList>
            <person name="Rissanen A.J."/>
            <person name="Saarenheimo J."/>
            <person name="Tiirola M."/>
            <person name="Peura S."/>
            <person name="Aalto S.L."/>
            <person name="Karvinen A."/>
            <person name="Nykanen H."/>
        </authorList>
    </citation>
    <scope>NUCLEOTIDE SEQUENCE [LARGE SCALE GENOMIC DNA]</scope>
    <source>
        <strain evidence="3">AMbin10</strain>
    </source>
</reference>
<evidence type="ECO:0000313" key="4">
    <source>
        <dbReference type="Proteomes" id="UP000249396"/>
    </source>
</evidence>
<evidence type="ECO:0000313" key="3">
    <source>
        <dbReference type="EMBL" id="PZN84681.1"/>
    </source>
</evidence>
<sequence length="93" mass="10505">MNTVTTKENRIHIRCDARTRQLLDKAAAYVHVSVSEFVLSRALASAEQIVQSHESITLTETDFQAFLAALDAPVKPNEALNRAFERHDEQVIR</sequence>
<evidence type="ECO:0000256" key="2">
    <source>
        <dbReference type="ARBA" id="ARBA00049988"/>
    </source>
</evidence>
<dbReference type="PANTHER" id="PTHR35401:SF2">
    <property type="entry name" value="ABC-TYPE TRANSPORT SYSTEM"/>
    <property type="match status" value="1"/>
</dbReference>
<dbReference type="GO" id="GO:0006355">
    <property type="term" value="P:regulation of DNA-templated transcription"/>
    <property type="evidence" value="ECO:0007669"/>
    <property type="project" value="InterPro"/>
</dbReference>
<dbReference type="SUPFAM" id="SSF47598">
    <property type="entry name" value="Ribbon-helix-helix"/>
    <property type="match status" value="1"/>
</dbReference>
<dbReference type="Gene3D" id="1.20.5.780">
    <property type="entry name" value="Single helix bin"/>
    <property type="match status" value="1"/>
</dbReference>
<dbReference type="PANTHER" id="PTHR35401">
    <property type="entry name" value="COPG FAMILY HELIX-TURN-HELIX PROTEIN-RELATED-RELATED"/>
    <property type="match status" value="1"/>
</dbReference>
<dbReference type="Pfam" id="PF08681">
    <property type="entry name" value="TacA1"/>
    <property type="match status" value="1"/>
</dbReference>
<proteinExistence type="inferred from homology"/>
<dbReference type="InterPro" id="IPR014795">
    <property type="entry name" value="TacA_1-like"/>
</dbReference>
<keyword evidence="1" id="KW-1277">Toxin-antitoxin system</keyword>
<comment type="similarity">
    <text evidence="2">Belongs to the TacA antitoxin family.</text>
</comment>
<evidence type="ECO:0000256" key="1">
    <source>
        <dbReference type="ARBA" id="ARBA00022649"/>
    </source>
</evidence>
<name>A0A2W4RL73_9GAMM</name>
<dbReference type="Proteomes" id="UP000249396">
    <property type="component" value="Unassembled WGS sequence"/>
</dbReference>
<organism evidence="3 4">
    <name type="scientific">Candidatus Methylumidiphilus alinenensis</name>
    <dbReference type="NCBI Taxonomy" id="2202197"/>
    <lineage>
        <taxon>Bacteria</taxon>
        <taxon>Pseudomonadati</taxon>
        <taxon>Pseudomonadota</taxon>
        <taxon>Gammaproteobacteria</taxon>
        <taxon>Methylococcales</taxon>
        <taxon>Candidatus Methylumidiphilus</taxon>
    </lineage>
</organism>
<accession>A0A2W4RL73</accession>
<dbReference type="AlphaFoldDB" id="A0A2W4RL73"/>
<comment type="caution">
    <text evidence="3">The sequence shown here is derived from an EMBL/GenBank/DDBJ whole genome shotgun (WGS) entry which is preliminary data.</text>
</comment>
<dbReference type="EMBL" id="QJPH01000145">
    <property type="protein sequence ID" value="PZN84681.1"/>
    <property type="molecule type" value="Genomic_DNA"/>
</dbReference>
<dbReference type="InterPro" id="IPR010985">
    <property type="entry name" value="Ribbon_hlx_hlx"/>
</dbReference>